<accession>A0ABN5LNS2</accession>
<gene>
    <name evidence="1" type="ORF">DLD77_04475</name>
</gene>
<dbReference type="RefSeq" id="WP_119077081.1">
    <property type="nucleotide sequence ID" value="NZ_CP029600.1"/>
</dbReference>
<evidence type="ECO:0008006" key="3">
    <source>
        <dbReference type="Google" id="ProtNLM"/>
    </source>
</evidence>
<dbReference type="Proteomes" id="UP000246099">
    <property type="component" value="Chromosome"/>
</dbReference>
<dbReference type="EMBL" id="CP029600">
    <property type="protein sequence ID" value="AWO01006.1"/>
    <property type="molecule type" value="Genomic_DNA"/>
</dbReference>
<reference evidence="1 2" key="1">
    <citation type="submission" date="2018-05" db="EMBL/GenBank/DDBJ databases">
        <title>Chitinophaga sp. nov., isolated from rhizosphere soil of Alhagi.</title>
        <authorList>
            <person name="Liu Y."/>
        </authorList>
    </citation>
    <scope>NUCLEOTIDE SEQUENCE [LARGE SCALE GENOMIC DNA]</scope>
    <source>
        <strain evidence="1 2">T22</strain>
    </source>
</reference>
<protein>
    <recommendedName>
        <fullName evidence="3">Neutral/alkaline non-lysosomal ceramidase N-terminal domain-containing protein</fullName>
    </recommendedName>
</protein>
<evidence type="ECO:0000313" key="1">
    <source>
        <dbReference type="EMBL" id="AWO01006.1"/>
    </source>
</evidence>
<name>A0ABN5LNS2_9BACT</name>
<organism evidence="1 2">
    <name type="scientific">Chitinophaga alhagiae</name>
    <dbReference type="NCBI Taxonomy" id="2203219"/>
    <lineage>
        <taxon>Bacteria</taxon>
        <taxon>Pseudomonadati</taxon>
        <taxon>Bacteroidota</taxon>
        <taxon>Chitinophagia</taxon>
        <taxon>Chitinophagales</taxon>
        <taxon>Chitinophagaceae</taxon>
        <taxon>Chitinophaga</taxon>
    </lineage>
</organism>
<evidence type="ECO:0000313" key="2">
    <source>
        <dbReference type="Proteomes" id="UP000246099"/>
    </source>
</evidence>
<keyword evidence="2" id="KW-1185">Reference proteome</keyword>
<sequence>MMMKRDELLIGWAVEDITPHGPVVLFGQYYDRQSRYVESALTATACAMASGDGKEQAILISMDLIWCTASLRLALSTILHNRLPGFDSRYLVVNATHTHSAPSPDIDTDYGRQLLEKLGNIAVKAWQNKKPAGISRALEYAAVGHNRRVRYADGSAEMYGATDRSDFTGIEGPSDSAVDMLFCWDDAGRLTGVVMNVPCPAQVTESKYFVSADFWSEVRKQLRQHLGNDVHLLPQCGAAGDISPRNLLRPYTPDEPNMWDLPGMTEAGSRLARALLAAYPGAAKAIQRQPVFKHMAAEVQIPARTVTEQEFEEAKAIVEEIRAREPEDPASPATAFNRFLAGISANEAVRAYGPWDNKNTDYGILRKKEMILSQYAQHRVQPFYPVPVHAIRIGDAVMATNPFELFVDYGARIKGRSKAAQTFVVQLCDDYGDYLPTQTAIEGGGYSAMATPVGPDGGAVLVEETLRLINAMF</sequence>
<proteinExistence type="predicted"/>